<dbReference type="AlphaFoldDB" id="A0A316TNN4"/>
<gene>
    <name evidence="1" type="ORF">DDZ15_14370</name>
</gene>
<comment type="caution">
    <text evidence="1">The sequence shown here is derived from an EMBL/GenBank/DDBJ whole genome shotgun (WGS) entry which is preliminary data.</text>
</comment>
<evidence type="ECO:0000313" key="2">
    <source>
        <dbReference type="Proteomes" id="UP000245533"/>
    </source>
</evidence>
<dbReference type="EMBL" id="QGGB01000010">
    <property type="protein sequence ID" value="PWN05261.1"/>
    <property type="molecule type" value="Genomic_DNA"/>
</dbReference>
<proteinExistence type="predicted"/>
<reference evidence="1 2" key="1">
    <citation type="submission" date="2018-05" db="EMBL/GenBank/DDBJ databases">
        <title>Rhodohalobacter halophilus gen. nov., sp. nov., a moderately halophilic member of the family Balneolaceae.</title>
        <authorList>
            <person name="Liu Z.-W."/>
        </authorList>
    </citation>
    <scope>NUCLEOTIDE SEQUENCE [LARGE SCALE GENOMIC DNA]</scope>
    <source>
        <strain evidence="1 2">8A47</strain>
    </source>
</reference>
<keyword evidence="2" id="KW-1185">Reference proteome</keyword>
<dbReference type="Proteomes" id="UP000245533">
    <property type="component" value="Unassembled WGS sequence"/>
</dbReference>
<evidence type="ECO:0000313" key="1">
    <source>
        <dbReference type="EMBL" id="PWN05261.1"/>
    </source>
</evidence>
<name>A0A316TNN4_9BACT</name>
<sequence length="288" mass="32404">MIIDSSGFGWLCLLSFIILICLGSCDSTVEPVSDHVASYSLYGVLDLEDSPNYIRVYDNSSLLTPESTQGLDVHILITDLTTDITTHLRDSVVVFDSIYTHNFVYESPVTFQNRYKIVLENNDGYRDSLISVTPSETELTLSRAAVECDQRFTVELKNIDLTAGEQLIAEAGIELSNTWYWTSREKIRSYDEESNTLIVGWSPDDISFDIFAGGFEGRPYPGCNEFTSNKVRFRFTHIGYMEGGKTNDEPLYDPEEGIQLQRKIVVGKYEGGVEVEIVPDSPLTVREP</sequence>
<protein>
    <recommendedName>
        <fullName evidence="3">DUF4249 family protein</fullName>
    </recommendedName>
</protein>
<organism evidence="1 2">
    <name type="scientific">Rhodohalobacter mucosus</name>
    <dbReference type="NCBI Taxonomy" id="2079485"/>
    <lineage>
        <taxon>Bacteria</taxon>
        <taxon>Pseudomonadati</taxon>
        <taxon>Balneolota</taxon>
        <taxon>Balneolia</taxon>
        <taxon>Balneolales</taxon>
        <taxon>Balneolaceae</taxon>
        <taxon>Rhodohalobacter</taxon>
    </lineage>
</organism>
<evidence type="ECO:0008006" key="3">
    <source>
        <dbReference type="Google" id="ProtNLM"/>
    </source>
</evidence>
<dbReference type="RefSeq" id="WP_109647818.1">
    <property type="nucleotide sequence ID" value="NZ_QGGB01000010.1"/>
</dbReference>
<accession>A0A316TNN4</accession>